<gene>
    <name evidence="1" type="ORF">QFC24_001540</name>
</gene>
<proteinExistence type="predicted"/>
<protein>
    <submittedName>
        <fullName evidence="1">Uncharacterized protein</fullName>
    </submittedName>
</protein>
<reference evidence="1" key="1">
    <citation type="submission" date="2023-04" db="EMBL/GenBank/DDBJ databases">
        <title>Draft Genome sequencing of Naganishia species isolated from polar environments using Oxford Nanopore Technology.</title>
        <authorList>
            <person name="Leo P."/>
            <person name="Venkateswaran K."/>
        </authorList>
    </citation>
    <scope>NUCLEOTIDE SEQUENCE</scope>
    <source>
        <strain evidence="1">DBVPG 5303</strain>
    </source>
</reference>
<evidence type="ECO:0000313" key="2">
    <source>
        <dbReference type="Proteomes" id="UP001234202"/>
    </source>
</evidence>
<name>A0ACC2XSB4_9TREE</name>
<organism evidence="1 2">
    <name type="scientific">Naganishia onofrii</name>
    <dbReference type="NCBI Taxonomy" id="1851511"/>
    <lineage>
        <taxon>Eukaryota</taxon>
        <taxon>Fungi</taxon>
        <taxon>Dikarya</taxon>
        <taxon>Basidiomycota</taxon>
        <taxon>Agaricomycotina</taxon>
        <taxon>Tremellomycetes</taxon>
        <taxon>Filobasidiales</taxon>
        <taxon>Filobasidiaceae</taxon>
        <taxon>Naganishia</taxon>
    </lineage>
</organism>
<dbReference type="Proteomes" id="UP001234202">
    <property type="component" value="Unassembled WGS sequence"/>
</dbReference>
<comment type="caution">
    <text evidence="1">The sequence shown here is derived from an EMBL/GenBank/DDBJ whole genome shotgun (WGS) entry which is preliminary data.</text>
</comment>
<sequence>MNIENSQDFDSPMNQRTINATAKEAPASSAAQVLPDREVFVQLPARNIYPNQATMSDHDPTTFSPPRADLPFTLASRSPLGMLGIYGNLDTPSPPKRAEHLINRRTRFEREMESICAEAENVERERSQSRSKKASALEGVDDDDKYVGPWVLGRVVGKGASGRVRLARSRWSRVYAAIKIVPSANISDIEDDTVASKERKNLEREVSIMKLLDHPNLMKLYDIYELRGHFYIALEYVSQGELFDYINAKGTLARLASVATEHRSDVSQATFPVDDKENLPPVKQDSGRNKSKEKGSNVKQRRRTMREPDPGVSASRLSPDMSSGDDVFRSAPIRAPVRTNSKSSRKSGQAADPDPPVQTALSWKEKVSGALSFTGLRTKSSKRKELQELSQIEQLPVLDYTPGAPALPEFMKKMVARTPSPGTGLRIVQAKSSPTRQRISQFFSHSPTPPSQTALTPGPVSELALERIPHHTPSPLSRPLLRERVSTIADRMITQSIPRDEVIITASQTHGLSSHLSLHDPVFPFGAYEGDFVRCLTTEGASGKVARSRFNLQHDNPEIAPAGDPDENLKEFEVLWEGDLIDCYGRSLEWLRRHDVEIWMIDRETPGYHCRLEDPNAASNLGSDATVHFRAELYQLEHLPPMVRWHVTRIKIIWEGGSKQAFRGLGERLQAAYPSARIE</sequence>
<keyword evidence="2" id="KW-1185">Reference proteome</keyword>
<evidence type="ECO:0000313" key="1">
    <source>
        <dbReference type="EMBL" id="KAJ9126513.1"/>
    </source>
</evidence>
<accession>A0ACC2XSB4</accession>
<dbReference type="EMBL" id="JASBWV010000004">
    <property type="protein sequence ID" value="KAJ9126513.1"/>
    <property type="molecule type" value="Genomic_DNA"/>
</dbReference>